<keyword evidence="1" id="KW-0808">Transferase</keyword>
<accession>A0ABQ3KEQ0</accession>
<dbReference type="PANTHER" id="PTHR44068:SF1">
    <property type="entry name" value="HYPOTHETICAL LOC100005854"/>
    <property type="match status" value="1"/>
</dbReference>
<dbReference type="SUPFAM" id="SSF53335">
    <property type="entry name" value="S-adenosyl-L-methionine-dependent methyltransferases"/>
    <property type="match status" value="1"/>
</dbReference>
<proteinExistence type="predicted"/>
<protein>
    <submittedName>
        <fullName evidence="3">Methyltransferase type 11</fullName>
    </submittedName>
</protein>
<dbReference type="GO" id="GO:0032259">
    <property type="term" value="P:methylation"/>
    <property type="evidence" value="ECO:0007669"/>
    <property type="project" value="UniProtKB-KW"/>
</dbReference>
<reference evidence="4" key="1">
    <citation type="journal article" date="2019" name="Int. J. Syst. Evol. Microbiol.">
        <title>The Global Catalogue of Microorganisms (GCM) 10K type strain sequencing project: providing services to taxonomists for standard genome sequencing and annotation.</title>
        <authorList>
            <consortium name="The Broad Institute Genomics Platform"/>
            <consortium name="The Broad Institute Genome Sequencing Center for Infectious Disease"/>
            <person name="Wu L."/>
            <person name="Ma J."/>
        </authorList>
    </citation>
    <scope>NUCLEOTIDE SEQUENCE [LARGE SCALE GENOMIC DNA]</scope>
    <source>
        <strain evidence="4">CGMCC 4.7680</strain>
    </source>
</reference>
<dbReference type="InterPro" id="IPR050447">
    <property type="entry name" value="Erg6_SMT_methyltransf"/>
</dbReference>
<evidence type="ECO:0000259" key="2">
    <source>
        <dbReference type="Pfam" id="PF08241"/>
    </source>
</evidence>
<dbReference type="InterPro" id="IPR029063">
    <property type="entry name" value="SAM-dependent_MTases_sf"/>
</dbReference>
<dbReference type="Proteomes" id="UP000649955">
    <property type="component" value="Unassembled WGS sequence"/>
</dbReference>
<organism evidence="3 4">
    <name type="scientific">Amycolatopsis bullii</name>
    <dbReference type="NCBI Taxonomy" id="941987"/>
    <lineage>
        <taxon>Bacteria</taxon>
        <taxon>Bacillati</taxon>
        <taxon>Actinomycetota</taxon>
        <taxon>Actinomycetes</taxon>
        <taxon>Pseudonocardiales</taxon>
        <taxon>Pseudonocardiaceae</taxon>
        <taxon>Amycolatopsis</taxon>
    </lineage>
</organism>
<gene>
    <name evidence="3" type="ORF">GCM10017567_42920</name>
</gene>
<keyword evidence="3" id="KW-0489">Methyltransferase</keyword>
<dbReference type="Pfam" id="PF08241">
    <property type="entry name" value="Methyltransf_11"/>
    <property type="match status" value="1"/>
</dbReference>
<name>A0ABQ3KEQ0_9PSEU</name>
<dbReference type="InterPro" id="IPR013216">
    <property type="entry name" value="Methyltransf_11"/>
</dbReference>
<keyword evidence="4" id="KW-1185">Reference proteome</keyword>
<evidence type="ECO:0000256" key="1">
    <source>
        <dbReference type="ARBA" id="ARBA00022679"/>
    </source>
</evidence>
<dbReference type="PANTHER" id="PTHR44068">
    <property type="entry name" value="ZGC:194242"/>
    <property type="match status" value="1"/>
</dbReference>
<dbReference type="EMBL" id="BNAW01000018">
    <property type="protein sequence ID" value="GHG19743.1"/>
    <property type="molecule type" value="Genomic_DNA"/>
</dbReference>
<comment type="caution">
    <text evidence="3">The sequence shown here is derived from an EMBL/GenBank/DDBJ whole genome shotgun (WGS) entry which is preliminary data.</text>
</comment>
<feature type="domain" description="Methyltransferase type 11" evidence="2">
    <location>
        <begin position="43"/>
        <end position="137"/>
    </location>
</feature>
<dbReference type="Gene3D" id="3.40.50.150">
    <property type="entry name" value="Vaccinia Virus protein VP39"/>
    <property type="match status" value="1"/>
</dbReference>
<evidence type="ECO:0000313" key="4">
    <source>
        <dbReference type="Proteomes" id="UP000649955"/>
    </source>
</evidence>
<sequence>MCGVLEGYAPGYGADAVSMMSARTAAERAVFAQPLFRPGMWVVDLGCGPGSITLGLAAEARVAGVDRDAGQVVLARQAARRAGRSTVDFVVGSAYDLPFASGSVDVAFSHALFEHLASPADALAELRRVLRPGGKLALSTSDWSKARLRPKTANVDAALRGHYLLRRRAGGDPFAGRHIAEECVRAGFTEVASRAKYREDMSYRELAKYVESRLDAAIADPAFARDRDQLASAARSAVVWTRGGDGDFSQCWVEVTATRP</sequence>
<evidence type="ECO:0000313" key="3">
    <source>
        <dbReference type="EMBL" id="GHG19743.1"/>
    </source>
</evidence>
<dbReference type="CDD" id="cd02440">
    <property type="entry name" value="AdoMet_MTases"/>
    <property type="match status" value="1"/>
</dbReference>
<dbReference type="GO" id="GO:0008168">
    <property type="term" value="F:methyltransferase activity"/>
    <property type="evidence" value="ECO:0007669"/>
    <property type="project" value="UniProtKB-KW"/>
</dbReference>